<gene>
    <name evidence="1" type="ORF">LCGC14_1376800</name>
</gene>
<sequence length="64" mass="7754">MAKKIESEYHDQLTLRDCDLEPIPIDFDDPAFRQRFERARFIGLCKMLNEPEDREKFIGEEYFP</sequence>
<protein>
    <submittedName>
        <fullName evidence="1">Uncharacterized protein</fullName>
    </submittedName>
</protein>
<dbReference type="EMBL" id="LAZR01008752">
    <property type="protein sequence ID" value="KKM76765.1"/>
    <property type="molecule type" value="Genomic_DNA"/>
</dbReference>
<dbReference type="AlphaFoldDB" id="A0A0F9MJ73"/>
<proteinExistence type="predicted"/>
<accession>A0A0F9MJ73</accession>
<reference evidence="1" key="1">
    <citation type="journal article" date="2015" name="Nature">
        <title>Complex archaea that bridge the gap between prokaryotes and eukaryotes.</title>
        <authorList>
            <person name="Spang A."/>
            <person name="Saw J.H."/>
            <person name="Jorgensen S.L."/>
            <person name="Zaremba-Niedzwiedzka K."/>
            <person name="Martijn J."/>
            <person name="Lind A.E."/>
            <person name="van Eijk R."/>
            <person name="Schleper C."/>
            <person name="Guy L."/>
            <person name="Ettema T.J."/>
        </authorList>
    </citation>
    <scope>NUCLEOTIDE SEQUENCE</scope>
</reference>
<evidence type="ECO:0000313" key="1">
    <source>
        <dbReference type="EMBL" id="KKM76765.1"/>
    </source>
</evidence>
<name>A0A0F9MJ73_9ZZZZ</name>
<organism evidence="1">
    <name type="scientific">marine sediment metagenome</name>
    <dbReference type="NCBI Taxonomy" id="412755"/>
    <lineage>
        <taxon>unclassified sequences</taxon>
        <taxon>metagenomes</taxon>
        <taxon>ecological metagenomes</taxon>
    </lineage>
</organism>
<comment type="caution">
    <text evidence="1">The sequence shown here is derived from an EMBL/GenBank/DDBJ whole genome shotgun (WGS) entry which is preliminary data.</text>
</comment>